<dbReference type="EMBL" id="CAJJDO010000137">
    <property type="protein sequence ID" value="CAD8204410.1"/>
    <property type="molecule type" value="Genomic_DNA"/>
</dbReference>
<dbReference type="OrthoDB" id="10263328at2759"/>
<evidence type="ECO:0000313" key="8">
    <source>
        <dbReference type="Proteomes" id="UP000689195"/>
    </source>
</evidence>
<dbReference type="AlphaFoldDB" id="A0A8S1XTJ2"/>
<dbReference type="PANTHER" id="PTHR10527">
    <property type="entry name" value="IMPORTIN BETA"/>
    <property type="match status" value="1"/>
</dbReference>
<evidence type="ECO:0000256" key="4">
    <source>
        <dbReference type="ARBA" id="ARBA00022737"/>
    </source>
</evidence>
<comment type="caution">
    <text evidence="7">The sequence shown here is derived from an EMBL/GenBank/DDBJ whole genome shotgun (WGS) entry which is preliminary data.</text>
</comment>
<evidence type="ECO:0000256" key="1">
    <source>
        <dbReference type="ARBA" id="ARBA00004496"/>
    </source>
</evidence>
<evidence type="ECO:0000313" key="7">
    <source>
        <dbReference type="EMBL" id="CAD8204410.1"/>
    </source>
</evidence>
<evidence type="ECO:0000256" key="3">
    <source>
        <dbReference type="ARBA" id="ARBA00022490"/>
    </source>
</evidence>
<comment type="subcellular location">
    <subcellularLocation>
        <location evidence="1">Cytoplasm</location>
    </subcellularLocation>
</comment>
<keyword evidence="4" id="KW-0677">Repeat</keyword>
<evidence type="ECO:0000259" key="6">
    <source>
        <dbReference type="Pfam" id="PF25574"/>
    </source>
</evidence>
<dbReference type="Proteomes" id="UP000689195">
    <property type="component" value="Unassembled WGS sequence"/>
</dbReference>
<evidence type="ECO:0000256" key="2">
    <source>
        <dbReference type="ARBA" id="ARBA00022448"/>
    </source>
</evidence>
<dbReference type="Pfam" id="PF13513">
    <property type="entry name" value="HEAT_EZ"/>
    <property type="match status" value="1"/>
</dbReference>
<accession>A0A8S1XTJ2</accession>
<sequence length="1019" mass="117441">MQPQQFLDLIQCAFFESNTQRSSAEQVLLKYKDECPDEFMIYCASAFSNRGIQNRIRVACSTLIKRLVGLIHPPSNQIIWLACSQKTKSDVKLKFMEQLIDPENEIRRSAANTISEICAIELPRQEWPDLISRLTTNSKHTDILIKVSAILTLGYICEALKTHQSSGISEQDSKVILMGICVGMDLNEQNLEIRLTAIKALQDSLYFMNNLFKQQEIFTYVKNLILSNAICNIQEVKHKALQCLIDFVKQLFTFLPAFINELFQTTQTSFENQGEISIAAIEIWNTVCAEMKEEIMQNGNQQTPESNAVDCCVQFFKKNYEGFLLPFMRNLLLDSGDVDDEYQGLSVPDSSCKGLAFIIEFAGVNTYELVKNFIQNTITNQQWEYRKASVMAFGALAEVQTKEIELLIKSALSSLFTCLIDQHYKVKKATAQTLSRVAENYPQCFHEHDQANHMLATLLDQLNNKISIVQHLIWVFVYLTEQLQLFANSIFSREKFTILQHLASTSVRADIKNSEISLIDTAFMAILNIIYSVTDTKLCNDYLIQFFQQIQLLESGTQVPAEIKYHLEMGLMSAMHGCVVRLDDSTTPESVFESIMNTLSNVDSRVKNDYFYVLSGIAYAFKKKLSKYSSQLIGELNKPLSEPDDMESFKTALFCLADIARAMEEEFVPYMNILNYFFGLIKNPNFNRELKLQVYNAISDIILGLKEKSFQFLGDLKEILKLGFAASMDLTKSQQNVDQDYAERLKETMTSFYTCILHAYCEPNVPNFDLRDTVDWFIIFCTEMCSLKLKPTIEYVRLTLCCIFDCSHFFQTVPETKIKLKDFITSDFVIELIRKMSQFNDKDYQECVSFAKQLLNDVYGFQLKLEELEWNDRTIQLQRRLEPKMSISSPYYSKLKQIESTQNCLSQSAQEKQILNLVDIRQQIVQEMLNHVITCGHQELVSSQIMTDTHNFSSFNWINDSNSHYESWNPQDCHTLQETTCERGIHLNECMRLCCLNLEAFKYTEQGSDYIYVAFIMKY</sequence>
<dbReference type="InterPro" id="IPR058584">
    <property type="entry name" value="IMB1_TNPO1-like_TPR"/>
</dbReference>
<keyword evidence="2" id="KW-0813">Transport</keyword>
<dbReference type="GO" id="GO:0005737">
    <property type="term" value="C:cytoplasm"/>
    <property type="evidence" value="ECO:0007669"/>
    <property type="project" value="UniProtKB-SubCell"/>
</dbReference>
<evidence type="ECO:0000256" key="5">
    <source>
        <dbReference type="ARBA" id="ARBA00022927"/>
    </source>
</evidence>
<gene>
    <name evidence="7" type="ORF">PPENT_87.1.T1370053</name>
</gene>
<reference evidence="7" key="1">
    <citation type="submission" date="2021-01" db="EMBL/GenBank/DDBJ databases">
        <authorList>
            <consortium name="Genoscope - CEA"/>
            <person name="William W."/>
        </authorList>
    </citation>
    <scope>NUCLEOTIDE SEQUENCE</scope>
</reference>
<organism evidence="7 8">
    <name type="scientific">Paramecium pentaurelia</name>
    <dbReference type="NCBI Taxonomy" id="43138"/>
    <lineage>
        <taxon>Eukaryota</taxon>
        <taxon>Sar</taxon>
        <taxon>Alveolata</taxon>
        <taxon>Ciliophora</taxon>
        <taxon>Intramacronucleata</taxon>
        <taxon>Oligohymenophorea</taxon>
        <taxon>Peniculida</taxon>
        <taxon>Parameciidae</taxon>
        <taxon>Paramecium</taxon>
    </lineage>
</organism>
<dbReference type="Pfam" id="PF25574">
    <property type="entry name" value="TPR_IMB1"/>
    <property type="match status" value="1"/>
</dbReference>
<dbReference type="GO" id="GO:0006606">
    <property type="term" value="P:protein import into nucleus"/>
    <property type="evidence" value="ECO:0007669"/>
    <property type="project" value="InterPro"/>
</dbReference>
<keyword evidence="5" id="KW-0653">Protein transport</keyword>
<protein>
    <recommendedName>
        <fullName evidence="6">Importin subunit beta-1/Transportin-1-like TPR repeats domain-containing protein</fullName>
    </recommendedName>
</protein>
<keyword evidence="3" id="KW-0963">Cytoplasm</keyword>
<name>A0A8S1XTJ2_9CILI</name>
<keyword evidence="8" id="KW-1185">Reference proteome</keyword>
<dbReference type="InterPro" id="IPR040122">
    <property type="entry name" value="Importin_beta"/>
</dbReference>
<feature type="domain" description="Importin subunit beta-1/Transportin-1-like TPR repeats" evidence="6">
    <location>
        <begin position="454"/>
        <end position="835"/>
    </location>
</feature>
<proteinExistence type="predicted"/>